<gene>
    <name evidence="2" type="ORF">CPB83DRAFT_831324</name>
</gene>
<dbReference type="EMBL" id="MU157826">
    <property type="protein sequence ID" value="KAF9534184.1"/>
    <property type="molecule type" value="Genomic_DNA"/>
</dbReference>
<protein>
    <submittedName>
        <fullName evidence="2">Uncharacterized protein</fullName>
    </submittedName>
</protein>
<dbReference type="AlphaFoldDB" id="A0A9P6JVS4"/>
<comment type="caution">
    <text evidence="2">The sequence shown here is derived from an EMBL/GenBank/DDBJ whole genome shotgun (WGS) entry which is preliminary data.</text>
</comment>
<feature type="compositionally biased region" description="Polar residues" evidence="1">
    <location>
        <begin position="42"/>
        <end position="57"/>
    </location>
</feature>
<sequence length="507" mass="56347">MPISTYSSRFTDEVVDDSEPEREQLRAQSKSAQQRLKKLGHQTGQLTQVGETVTTLIEISDSESSSEESTPSLPPSSFPETSEPGGTNPTFSLGHFAYPAVPPMKRSTTLQTTDNQSSAPKKPTPYQRPPVRKNSPSNLQLADVNKVSRCVCCHVSWTSRKTAVQKLNHIQSCSKKHCYDDDTIRILVDKAVASSSPPKPKANGKNATPVSTTYLEDLVRDKAPKKRTKSKASDTLITAVENNRSIILARANDIFTSMTPDESLRADQYLAPSTQSFATSSLGGLQGFESKRLLFDDDEASSPTQAFLGNRLGLRTPRSLFDLGDDEDDELTPSSSTSRPNKSRSCSPLAFGPVHRHATVASYSRDVAEPPPDSESELDEPLFQVDTTQRGRPCKSYISSDSNSIVDMPKKGRGRSLSKKTPKSKRVVFGDEWEFYMKQYIIEDDELHLRILRAEPLDFNSFWEIAKRYSPNASTSKLKTELRNFLDNQAILFYESTAWRAKSKAKS</sequence>
<evidence type="ECO:0000313" key="3">
    <source>
        <dbReference type="Proteomes" id="UP000807306"/>
    </source>
</evidence>
<organism evidence="2 3">
    <name type="scientific">Crepidotus variabilis</name>
    <dbReference type="NCBI Taxonomy" id="179855"/>
    <lineage>
        <taxon>Eukaryota</taxon>
        <taxon>Fungi</taxon>
        <taxon>Dikarya</taxon>
        <taxon>Basidiomycota</taxon>
        <taxon>Agaricomycotina</taxon>
        <taxon>Agaricomycetes</taxon>
        <taxon>Agaricomycetidae</taxon>
        <taxon>Agaricales</taxon>
        <taxon>Agaricineae</taxon>
        <taxon>Crepidotaceae</taxon>
        <taxon>Crepidotus</taxon>
    </lineage>
</organism>
<proteinExistence type="predicted"/>
<dbReference type="OrthoDB" id="5576441at2759"/>
<reference evidence="2" key="1">
    <citation type="submission" date="2020-11" db="EMBL/GenBank/DDBJ databases">
        <authorList>
            <consortium name="DOE Joint Genome Institute"/>
            <person name="Ahrendt S."/>
            <person name="Riley R."/>
            <person name="Andreopoulos W."/>
            <person name="Labutti K."/>
            <person name="Pangilinan J."/>
            <person name="Ruiz-Duenas F.J."/>
            <person name="Barrasa J.M."/>
            <person name="Sanchez-Garcia M."/>
            <person name="Camarero S."/>
            <person name="Miyauchi S."/>
            <person name="Serrano A."/>
            <person name="Linde D."/>
            <person name="Babiker R."/>
            <person name="Drula E."/>
            <person name="Ayuso-Fernandez I."/>
            <person name="Pacheco R."/>
            <person name="Padilla G."/>
            <person name="Ferreira P."/>
            <person name="Barriuso J."/>
            <person name="Kellner H."/>
            <person name="Castanera R."/>
            <person name="Alfaro M."/>
            <person name="Ramirez L."/>
            <person name="Pisabarro A.G."/>
            <person name="Kuo A."/>
            <person name="Tritt A."/>
            <person name="Lipzen A."/>
            <person name="He G."/>
            <person name="Yan M."/>
            <person name="Ng V."/>
            <person name="Cullen D."/>
            <person name="Martin F."/>
            <person name="Rosso M.-N."/>
            <person name="Henrissat B."/>
            <person name="Hibbett D."/>
            <person name="Martinez A.T."/>
            <person name="Grigoriev I.V."/>
        </authorList>
    </citation>
    <scope>NUCLEOTIDE SEQUENCE</scope>
    <source>
        <strain evidence="2">CBS 506.95</strain>
    </source>
</reference>
<feature type="compositionally biased region" description="Polar residues" evidence="1">
    <location>
        <begin position="106"/>
        <end position="119"/>
    </location>
</feature>
<feature type="compositionally biased region" description="Basic residues" evidence="1">
    <location>
        <begin position="411"/>
        <end position="421"/>
    </location>
</feature>
<evidence type="ECO:0000256" key="1">
    <source>
        <dbReference type="SAM" id="MobiDB-lite"/>
    </source>
</evidence>
<dbReference type="Proteomes" id="UP000807306">
    <property type="component" value="Unassembled WGS sequence"/>
</dbReference>
<accession>A0A9P6JVS4</accession>
<evidence type="ECO:0000313" key="2">
    <source>
        <dbReference type="EMBL" id="KAF9534184.1"/>
    </source>
</evidence>
<keyword evidence="3" id="KW-1185">Reference proteome</keyword>
<feature type="region of interest" description="Disordered" evidence="1">
    <location>
        <begin position="318"/>
        <end position="350"/>
    </location>
</feature>
<feature type="region of interest" description="Disordered" evidence="1">
    <location>
        <begin position="1"/>
        <end position="139"/>
    </location>
</feature>
<feature type="region of interest" description="Disordered" evidence="1">
    <location>
        <begin position="365"/>
        <end position="421"/>
    </location>
</feature>
<name>A0A9P6JVS4_9AGAR</name>
<feature type="compositionally biased region" description="Low complexity" evidence="1">
    <location>
        <begin position="332"/>
        <end position="347"/>
    </location>
</feature>